<protein>
    <submittedName>
        <fullName evidence="1">Uncharacterized protein</fullName>
    </submittedName>
</protein>
<comment type="caution">
    <text evidence="1">The sequence shown here is derived from an EMBL/GenBank/DDBJ whole genome shotgun (WGS) entry which is preliminary data.</text>
</comment>
<organism evidence="1 2">
    <name type="scientific">Mucor flavus</name>
    <dbReference type="NCBI Taxonomy" id="439312"/>
    <lineage>
        <taxon>Eukaryota</taxon>
        <taxon>Fungi</taxon>
        <taxon>Fungi incertae sedis</taxon>
        <taxon>Mucoromycota</taxon>
        <taxon>Mucoromycotina</taxon>
        <taxon>Mucoromycetes</taxon>
        <taxon>Mucorales</taxon>
        <taxon>Mucorineae</taxon>
        <taxon>Mucoraceae</taxon>
        <taxon>Mucor</taxon>
    </lineage>
</organism>
<evidence type="ECO:0000313" key="2">
    <source>
        <dbReference type="Proteomes" id="UP001473302"/>
    </source>
</evidence>
<evidence type="ECO:0000313" key="1">
    <source>
        <dbReference type="EMBL" id="GAA5816891.1"/>
    </source>
</evidence>
<accession>A0ABP9ZCS0</accession>
<keyword evidence="2" id="KW-1185">Reference proteome</keyword>
<name>A0ABP9ZCS0_9FUNG</name>
<reference evidence="1 2" key="1">
    <citation type="submission" date="2024-04" db="EMBL/GenBank/DDBJ databases">
        <title>genome sequences of Mucor flavus KT1a and Helicostylum pulchrum KT1b strains isolated from the surface of a dry-aged beef.</title>
        <authorList>
            <person name="Toyotome T."/>
            <person name="Hosono M."/>
            <person name="Torimaru M."/>
            <person name="Fukuda K."/>
            <person name="Mikami N."/>
        </authorList>
    </citation>
    <scope>NUCLEOTIDE SEQUENCE [LARGE SCALE GENOMIC DNA]</scope>
    <source>
        <strain evidence="1 2">KT1a</strain>
    </source>
</reference>
<dbReference type="Proteomes" id="UP001473302">
    <property type="component" value="Unassembled WGS sequence"/>
</dbReference>
<gene>
    <name evidence="1" type="ORF">MFLAVUS_010426</name>
</gene>
<sequence length="480" mass="55376">MSLPMSCFLLSDDSNPNKLTQYQDRIGILSSFVRQVIYKAQIIVNYYILNNPSNLSNDLFEQNFWYTICRLVYGNITIDHVQNSYPKLANISAAFNELQNMDNVNLLVEKNNLVGYGHVVSSACESNLAMRTIKNLVYDYISDEIFINQVRKEIPENIISLEDFEAIPELQATLDTLIQPIKNRLPRVPVTRIEVIKNPFIILNILSLQELQNLPIQKGKMFLNGLYTDGYTCRVLFARNVPRQGPECSIKLKLSDFNEGEIGDCFRTCFLDPGRKSTYTAYYENNEVRSLSTTQYYSLFGAPGRSKQEDSLKIEQRIKLLETNIPSPKTAAIANYNSYLTYMLVNSNAFFDFYNFRTASINWKNYIGKQCAIEEARNILINGGKKYNPNKRKKTKKNRSHLPVDIRRTNYKNRFTEGDSTEMPLVVFGDGLKGKSHVKFKGRRTGVSEIIYRQLKRREKLREVLVLDINEFRTSSISLF</sequence>
<proteinExistence type="predicted"/>
<dbReference type="EMBL" id="BAABUK010000036">
    <property type="protein sequence ID" value="GAA5816891.1"/>
    <property type="molecule type" value="Genomic_DNA"/>
</dbReference>